<dbReference type="AlphaFoldDB" id="A0A7X0AUC8"/>
<keyword evidence="2" id="KW-1185">Reference proteome</keyword>
<dbReference type="EMBL" id="JACIIZ010000001">
    <property type="protein sequence ID" value="MBB6249857.1"/>
    <property type="molecule type" value="Genomic_DNA"/>
</dbReference>
<proteinExistence type="predicted"/>
<accession>A0A7X0AUC8</accession>
<protein>
    <submittedName>
        <fullName evidence="1">Uncharacterized protein</fullName>
    </submittedName>
</protein>
<sequence>MSTLKDILNGLKTTIELNSKVVSVGNAVSELTKDMRNLDRRLVRVETIIEIARPDGAVLRIAKPTSEHE</sequence>
<name>A0A7X0AUC8_9PROT</name>
<evidence type="ECO:0000313" key="1">
    <source>
        <dbReference type="EMBL" id="MBB6249857.1"/>
    </source>
</evidence>
<comment type="caution">
    <text evidence="1">The sequence shown here is derived from an EMBL/GenBank/DDBJ whole genome shotgun (WGS) entry which is preliminary data.</text>
</comment>
<dbReference type="RefSeq" id="WP_184796934.1">
    <property type="nucleotide sequence ID" value="NZ_JACIIZ010000001.1"/>
</dbReference>
<gene>
    <name evidence="1" type="ORF">FHS74_000390</name>
</gene>
<reference evidence="1 2" key="1">
    <citation type="submission" date="2020-08" db="EMBL/GenBank/DDBJ databases">
        <title>Genomic Encyclopedia of Type Strains, Phase IV (KMG-IV): sequencing the most valuable type-strain genomes for metagenomic binning, comparative biology and taxonomic classification.</title>
        <authorList>
            <person name="Goeker M."/>
        </authorList>
    </citation>
    <scope>NUCLEOTIDE SEQUENCE [LARGE SCALE GENOMIC DNA]</scope>
    <source>
        <strain evidence="1 2">DSM 22198</strain>
    </source>
</reference>
<organism evidence="1 2">
    <name type="scientific">Nitrospirillum iridis</name>
    <dbReference type="NCBI Taxonomy" id="765888"/>
    <lineage>
        <taxon>Bacteria</taxon>
        <taxon>Pseudomonadati</taxon>
        <taxon>Pseudomonadota</taxon>
        <taxon>Alphaproteobacteria</taxon>
        <taxon>Rhodospirillales</taxon>
        <taxon>Azospirillaceae</taxon>
        <taxon>Nitrospirillum</taxon>
    </lineage>
</organism>
<evidence type="ECO:0000313" key="2">
    <source>
        <dbReference type="Proteomes" id="UP000539175"/>
    </source>
</evidence>
<dbReference type="Proteomes" id="UP000539175">
    <property type="component" value="Unassembled WGS sequence"/>
</dbReference>